<keyword evidence="6" id="KW-0963">Cytoplasm</keyword>
<dbReference type="InterPro" id="IPR035979">
    <property type="entry name" value="RBD_domain_sf"/>
</dbReference>
<feature type="region of interest" description="Disordered" evidence="16">
    <location>
        <begin position="1081"/>
        <end position="1115"/>
    </location>
</feature>
<evidence type="ECO:0000256" key="12">
    <source>
        <dbReference type="ARBA" id="ARBA00058775"/>
    </source>
</evidence>
<feature type="compositionally biased region" description="Gly residues" evidence="16">
    <location>
        <begin position="1408"/>
        <end position="1423"/>
    </location>
</feature>
<dbReference type="PROSITE" id="PS50102">
    <property type="entry name" value="RRM"/>
    <property type="match status" value="1"/>
</dbReference>
<dbReference type="Gene3D" id="3.30.70.330">
    <property type="match status" value="1"/>
</dbReference>
<evidence type="ECO:0000313" key="20">
    <source>
        <dbReference type="Proteomes" id="UP000694005"/>
    </source>
</evidence>
<feature type="compositionally biased region" description="Low complexity" evidence="16">
    <location>
        <begin position="724"/>
        <end position="733"/>
    </location>
</feature>
<dbReference type="InterPro" id="IPR012677">
    <property type="entry name" value="Nucleotide-bd_a/b_plait_sf"/>
</dbReference>
<keyword evidence="9" id="KW-0862">Zinc</keyword>
<evidence type="ECO:0000256" key="6">
    <source>
        <dbReference type="ARBA" id="ARBA00022490"/>
    </source>
</evidence>
<dbReference type="InterPro" id="IPR000504">
    <property type="entry name" value="RRM_dom"/>
</dbReference>
<feature type="compositionally biased region" description="Gly residues" evidence="16">
    <location>
        <begin position="1142"/>
        <end position="1159"/>
    </location>
</feature>
<dbReference type="SMART" id="SM00360">
    <property type="entry name" value="RRM"/>
    <property type="match status" value="1"/>
</dbReference>
<feature type="region of interest" description="Disordered" evidence="16">
    <location>
        <begin position="565"/>
        <end position="615"/>
    </location>
</feature>
<keyword evidence="8 15" id="KW-0863">Zinc-finger</keyword>
<dbReference type="SUPFAM" id="SSF54928">
    <property type="entry name" value="RNA-binding domain, RBD"/>
    <property type="match status" value="1"/>
</dbReference>
<dbReference type="PROSITE" id="PS50199">
    <property type="entry name" value="ZF_RANBP2_2"/>
    <property type="match status" value="1"/>
</dbReference>
<evidence type="ECO:0000256" key="2">
    <source>
        <dbReference type="ARBA" id="ARBA00004496"/>
    </source>
</evidence>
<organism evidence="19 20">
    <name type="scientific">Brassica campestris</name>
    <name type="common">Field mustard</name>
    <dbReference type="NCBI Taxonomy" id="3711"/>
    <lineage>
        <taxon>Eukaryota</taxon>
        <taxon>Viridiplantae</taxon>
        <taxon>Streptophyta</taxon>
        <taxon>Embryophyta</taxon>
        <taxon>Tracheophyta</taxon>
        <taxon>Spermatophyta</taxon>
        <taxon>Magnoliopsida</taxon>
        <taxon>eudicotyledons</taxon>
        <taxon>Gunneridae</taxon>
        <taxon>Pentapetalae</taxon>
        <taxon>rosids</taxon>
        <taxon>malvids</taxon>
        <taxon>Brassicales</taxon>
        <taxon>Brassicaceae</taxon>
        <taxon>Brassiceae</taxon>
        <taxon>Brassica</taxon>
    </lineage>
</organism>
<dbReference type="GO" id="GO:0003723">
    <property type="term" value="F:RNA binding"/>
    <property type="evidence" value="ECO:0007669"/>
    <property type="project" value="UniProtKB-UniRule"/>
</dbReference>
<evidence type="ECO:0000256" key="4">
    <source>
        <dbReference type="ARBA" id="ARBA00015817"/>
    </source>
</evidence>
<evidence type="ECO:0000256" key="16">
    <source>
        <dbReference type="SAM" id="MobiDB-lite"/>
    </source>
</evidence>
<feature type="compositionally biased region" description="Basic and acidic residues" evidence="16">
    <location>
        <begin position="1160"/>
        <end position="1173"/>
    </location>
</feature>
<feature type="compositionally biased region" description="Gly residues" evidence="16">
    <location>
        <begin position="1245"/>
        <end position="1273"/>
    </location>
</feature>
<feature type="compositionally biased region" description="Basic and acidic residues" evidence="16">
    <location>
        <begin position="587"/>
        <end position="598"/>
    </location>
</feature>
<dbReference type="GO" id="GO:0005096">
    <property type="term" value="F:GTPase activator activity"/>
    <property type="evidence" value="ECO:0007669"/>
    <property type="project" value="UniProtKB-KW"/>
</dbReference>
<feature type="region of interest" description="Disordered" evidence="16">
    <location>
        <begin position="714"/>
        <end position="751"/>
    </location>
</feature>
<feature type="compositionally biased region" description="Gly residues" evidence="16">
    <location>
        <begin position="1178"/>
        <end position="1190"/>
    </location>
</feature>
<dbReference type="InterPro" id="IPR036443">
    <property type="entry name" value="Znf_RanBP2_sf"/>
</dbReference>
<proteinExistence type="inferred from homology"/>
<evidence type="ECO:0000256" key="3">
    <source>
        <dbReference type="ARBA" id="ARBA00008856"/>
    </source>
</evidence>
<keyword evidence="5" id="KW-0343">GTPase activation</keyword>
<evidence type="ECO:0000256" key="15">
    <source>
        <dbReference type="PROSITE-ProRule" id="PRU00322"/>
    </source>
</evidence>
<dbReference type="InterPro" id="IPR001876">
    <property type="entry name" value="Znf_RanBP2"/>
</dbReference>
<evidence type="ECO:0000256" key="1">
    <source>
        <dbReference type="ARBA" id="ARBA00004123"/>
    </source>
</evidence>
<feature type="domain" description="RRM" evidence="17">
    <location>
        <begin position="1306"/>
        <end position="1397"/>
    </location>
</feature>
<comment type="function">
    <text evidence="12">TAFs are components of the transcription factor IID (TFIID) complex that is essential for mediating regulation of RNA polymerase transcription.</text>
</comment>
<dbReference type="Pfam" id="PF00076">
    <property type="entry name" value="RRM_1"/>
    <property type="match status" value="1"/>
</dbReference>
<dbReference type="PANTHER" id="PTHR21422:SF9">
    <property type="entry name" value="RAB3 GTPASE-ACTIVATING PROTEIN CATALYTIC SUBUNIT"/>
    <property type="match status" value="1"/>
</dbReference>
<comment type="similarity">
    <text evidence="13">Belongs to the TAF15 family.</text>
</comment>
<evidence type="ECO:0000256" key="10">
    <source>
        <dbReference type="ARBA" id="ARBA00022884"/>
    </source>
</evidence>
<evidence type="ECO:0000256" key="11">
    <source>
        <dbReference type="ARBA" id="ARBA00023242"/>
    </source>
</evidence>
<feature type="compositionally biased region" description="Basic and acidic residues" evidence="16">
    <location>
        <begin position="1278"/>
        <end position="1292"/>
    </location>
</feature>
<dbReference type="Gramene" id="A10p16370.2_BraZ1">
    <property type="protein sequence ID" value="A10p16370.2_BraZ1.CDS"/>
    <property type="gene ID" value="A10g16370.2_BraZ1"/>
</dbReference>
<protein>
    <recommendedName>
        <fullName evidence="4">Rab3 GTPase-activating protein catalytic subunit</fullName>
    </recommendedName>
</protein>
<dbReference type="Pfam" id="PF13890">
    <property type="entry name" value="Rab3-GTPase_cat"/>
    <property type="match status" value="1"/>
</dbReference>
<evidence type="ECO:0000259" key="17">
    <source>
        <dbReference type="PROSITE" id="PS50102"/>
    </source>
</evidence>
<evidence type="ECO:0000256" key="8">
    <source>
        <dbReference type="ARBA" id="ARBA00022771"/>
    </source>
</evidence>
<dbReference type="InterPro" id="IPR026147">
    <property type="entry name" value="Rab3GAP1_conserved"/>
</dbReference>
<dbReference type="GO" id="GO:0005737">
    <property type="term" value="C:cytoplasm"/>
    <property type="evidence" value="ECO:0007669"/>
    <property type="project" value="UniProtKB-SubCell"/>
</dbReference>
<evidence type="ECO:0000256" key="7">
    <source>
        <dbReference type="ARBA" id="ARBA00022723"/>
    </source>
</evidence>
<evidence type="ECO:0000256" key="5">
    <source>
        <dbReference type="ARBA" id="ARBA00022468"/>
    </source>
</evidence>
<dbReference type="SMART" id="SM00547">
    <property type="entry name" value="ZnF_RBZ"/>
    <property type="match status" value="1"/>
</dbReference>
<dbReference type="SUPFAM" id="SSF90209">
    <property type="entry name" value="Ran binding protein zinc finger-like"/>
    <property type="match status" value="1"/>
</dbReference>
<accession>A0A8D9MG14</accession>
<dbReference type="Pfam" id="PF00641">
    <property type="entry name" value="Zn_ribbon_RanBP"/>
    <property type="match status" value="1"/>
</dbReference>
<sequence>FSRSGSLHPCDRRICNSSLPRKKSNTIHPIYMASTSRPNSLQEDDDDAEEEVQHFDDFTLASSWERFISDIEATCRQWLADGPKNLVEKGAVTVEDSKNLFKVKYDLKNVTKSYCMEFYFQIDDNGSQRAGVDNWNTSSHDLQLCFGVKDFLLIAPQSASGVLLDTPESSKLLSSVAIALSNCASLWPAFVPVHDPSRNAYIGIQNMGTVFTRRFEADRIGSQVPVKLMHLEGLYELFVSKFVYSGVDFSMHTFKVHFMMRLTYETFTSDEDDENNDIDEFMGDKADTAEHHGSESRNKVHWDDDCPWSEWYSAEDPLRGFELVVTWADRTVENTLEMAELENATPHEAEKWILHPVLSPYLGEPSHGKRIDFSSQLLCLVEALDTSFAAQFMEDFVSVENSSSESLKTSVVIPPPTVLDRVIKDLFHEGSKLPNFTKGEHRLSRALKTAPLESLFTQFCLHSLWFGNCNIRAISFLWVEFVREVRWCWEESQPLPKMPIDGSIDLSTCLIHQKLHLVIPYTYLIGKVKFLVDTNSFFFVDQLAICIEKNREMNEEFLDCIGSDDSSDASVSVEENHKVDKRRNRSSKADLQRKRDSSIAEDTSNQLRFERKAESKNSVNQIRTDAFRRGSAGPVGTMMLLKSDQPLHAPFTQDPPLMTEDMHEERLQAVEAFGDSLNVPGQLEKDILLSDMSAFKAANPNAVFEDFIRWHSPGDWESSEPEAAEASAGSSTEGSKDKWPPHGRLSKRMSDQGNLWRKSWNDAPALQADDQKPLLDPNREGEKILHYLETVRPHQLLEQMVCTAFRGAADTLNQTNFGDMRQMTSKLEQLYLIIKSTLGVLQRNHVPDREQAVKDLTRLCVAFEHVEKLVTVAASLHRKFLDASRLAQVIFSDFYSLYVPMMGINSNDEEENKSRTQEMQVGRQEVSFRERQMVSNLFSPPSANQSWRKVLSMGNLLNGHEPILREIIFSTGDDVNNGIHYAAAADVAASGDRRGEEIETHRMYVSGTSNDLRVALSVMSGTYNQGGGGGGGGGGGAPIPSYGGDGYGGGGGYGGRSSSGGGGYGGRGGYGGGGGRGNQGGGGGYGDRGGRGGGGGGRGGGGRDGGGRDGDWRCPNPSCGNVNFARRVECNKCGAPAPSGTGDRGGGRGASDRGGGGGRDSGRDSGRSYESSRYDGGSRSGGGGGGGGSYGSDSQHRGNGSYGQGPPPPLAAIPSYDGSGSYPPPPMGYGMEAVPPPSSYAGGPPSYGGPTGGYGGDAPSTGGRGGRGGGYDGGSAPRRQEPSYEDAPAEKVKQCDENCDETCDNARIYINNLPPDVTTDELKDLFGGIGQVGRIKQKRGYKDQWPYNIKIYTDDKGKNKGDACLAYEDPSAAHSAGGFFNNYEMRGNKISVTMAEKSAPKAPAFDQRGGGRGGGGGGYGGGGGDRRRDNYGSGPDRNHHGGNRSRPY</sequence>
<feature type="region of interest" description="Disordered" evidence="16">
    <location>
        <begin position="1131"/>
        <end position="1292"/>
    </location>
</feature>
<dbReference type="FunFam" id="4.10.1060.10:FF:000008">
    <property type="entry name" value="TATA-binding protein-associated factor 2N isoform X1"/>
    <property type="match status" value="1"/>
</dbReference>
<dbReference type="GO" id="GO:0008270">
    <property type="term" value="F:zinc ion binding"/>
    <property type="evidence" value="ECO:0007669"/>
    <property type="project" value="UniProtKB-KW"/>
</dbReference>
<dbReference type="CDD" id="cd12280">
    <property type="entry name" value="RRM_FET"/>
    <property type="match status" value="1"/>
</dbReference>
<gene>
    <name evidence="19" type="ORF">BRAPAZ1V2_A10P16370.2</name>
</gene>
<comment type="similarity">
    <text evidence="3">Belongs to the Rab3-GAP catalytic subunit family.</text>
</comment>
<evidence type="ECO:0000256" key="14">
    <source>
        <dbReference type="PROSITE-ProRule" id="PRU00176"/>
    </source>
</evidence>
<dbReference type="Gene3D" id="4.10.1060.10">
    <property type="entry name" value="Zinc finger, RanBP2-type"/>
    <property type="match status" value="1"/>
</dbReference>
<dbReference type="PROSITE" id="PS01358">
    <property type="entry name" value="ZF_RANBP2_1"/>
    <property type="match status" value="1"/>
</dbReference>
<dbReference type="EMBL" id="LS974626">
    <property type="protein sequence ID" value="CAG7910391.1"/>
    <property type="molecule type" value="Genomic_DNA"/>
</dbReference>
<dbReference type="PANTHER" id="PTHR21422">
    <property type="entry name" value="RAB3 GTPASE-ACTIVATING PROTEIN CATALYTIC SUBUNIT"/>
    <property type="match status" value="1"/>
</dbReference>
<name>A0A8D9MG14_BRACM</name>
<feature type="non-terminal residue" evidence="19">
    <location>
        <position position="1448"/>
    </location>
</feature>
<feature type="domain" description="RanBP2-type" evidence="18">
    <location>
        <begin position="1108"/>
        <end position="1139"/>
    </location>
</feature>
<comment type="subcellular location">
    <subcellularLocation>
        <location evidence="2">Cytoplasm</location>
    </subcellularLocation>
    <subcellularLocation>
        <location evidence="1">Nucleus</location>
    </subcellularLocation>
</comment>
<feature type="region of interest" description="Disordered" evidence="16">
    <location>
        <begin position="1395"/>
        <end position="1448"/>
    </location>
</feature>
<dbReference type="Proteomes" id="UP000694005">
    <property type="component" value="Chromosome A10"/>
</dbReference>
<evidence type="ECO:0000259" key="18">
    <source>
        <dbReference type="PROSITE" id="PS50199"/>
    </source>
</evidence>
<feature type="compositionally biased region" description="Gly residues" evidence="16">
    <location>
        <begin position="1081"/>
        <end position="1104"/>
    </location>
</feature>
<keyword evidence="7" id="KW-0479">Metal-binding</keyword>
<dbReference type="InterPro" id="IPR045700">
    <property type="entry name" value="Rab3GAP1"/>
</dbReference>
<reference evidence="19 20" key="1">
    <citation type="submission" date="2021-07" db="EMBL/GenBank/DDBJ databases">
        <authorList>
            <consortium name="Genoscope - CEA"/>
            <person name="William W."/>
        </authorList>
    </citation>
    <scope>NUCLEOTIDE SEQUENCE [LARGE SCALE GENOMIC DNA]</scope>
</reference>
<keyword evidence="11" id="KW-0539">Nucleus</keyword>
<evidence type="ECO:0000256" key="9">
    <source>
        <dbReference type="ARBA" id="ARBA00022833"/>
    </source>
</evidence>
<dbReference type="GO" id="GO:0005634">
    <property type="term" value="C:nucleus"/>
    <property type="evidence" value="ECO:0007669"/>
    <property type="project" value="UniProtKB-SubCell"/>
</dbReference>
<evidence type="ECO:0000313" key="19">
    <source>
        <dbReference type="EMBL" id="CAG7910391.1"/>
    </source>
</evidence>
<keyword evidence="10 14" id="KW-0694">RNA-binding</keyword>
<evidence type="ECO:0000256" key="13">
    <source>
        <dbReference type="ARBA" id="ARBA00061442"/>
    </source>
</evidence>
<dbReference type="FunFam" id="3.30.70.330:FF:001038">
    <property type="entry name" value="BnaA10g11870D protein"/>
    <property type="match status" value="1"/>
</dbReference>